<keyword evidence="2" id="KW-1185">Reference proteome</keyword>
<name>A0A840YNC8_9SPHN</name>
<sequence length="100" mass="10824">MMRAERFDGVTLYREIDALGGTAESEHDKGYVAAIDDVLAILSRRGFSEHRSPYSDVIDALTPVLDDLGVPGSDGWTGGHVHTTDLDRLQAAIAQVEQLA</sequence>
<dbReference type="Proteomes" id="UP000527143">
    <property type="component" value="Unassembled WGS sequence"/>
</dbReference>
<comment type="caution">
    <text evidence="1">The sequence shown here is derived from an EMBL/GenBank/DDBJ whole genome shotgun (WGS) entry which is preliminary data.</text>
</comment>
<organism evidence="1 2">
    <name type="scientific">Sphingomonas xinjiangensis</name>
    <dbReference type="NCBI Taxonomy" id="643568"/>
    <lineage>
        <taxon>Bacteria</taxon>
        <taxon>Pseudomonadati</taxon>
        <taxon>Pseudomonadota</taxon>
        <taxon>Alphaproteobacteria</taxon>
        <taxon>Sphingomonadales</taxon>
        <taxon>Sphingomonadaceae</taxon>
        <taxon>Sphingomonas</taxon>
    </lineage>
</organism>
<proteinExistence type="predicted"/>
<reference evidence="1 2" key="1">
    <citation type="submission" date="2020-08" db="EMBL/GenBank/DDBJ databases">
        <title>Genomic Encyclopedia of Type Strains, Phase IV (KMG-IV): sequencing the most valuable type-strain genomes for metagenomic binning, comparative biology and taxonomic classification.</title>
        <authorList>
            <person name="Goeker M."/>
        </authorList>
    </citation>
    <scope>NUCLEOTIDE SEQUENCE [LARGE SCALE GENOMIC DNA]</scope>
    <source>
        <strain evidence="1 2">DSM 26736</strain>
    </source>
</reference>
<accession>A0A840YNC8</accession>
<evidence type="ECO:0000313" key="2">
    <source>
        <dbReference type="Proteomes" id="UP000527143"/>
    </source>
</evidence>
<dbReference type="EMBL" id="JACIJF010000001">
    <property type="protein sequence ID" value="MBB5709301.1"/>
    <property type="molecule type" value="Genomic_DNA"/>
</dbReference>
<gene>
    <name evidence="1" type="ORF">FHT02_000507</name>
</gene>
<protein>
    <submittedName>
        <fullName evidence="1">Uncharacterized protein</fullName>
    </submittedName>
</protein>
<dbReference type="AlphaFoldDB" id="A0A840YNC8"/>
<evidence type="ECO:0000313" key="1">
    <source>
        <dbReference type="EMBL" id="MBB5709301.1"/>
    </source>
</evidence>